<reference evidence="1 2" key="1">
    <citation type="journal article" date="2015" name="Nature">
        <title>rRNA introns, odd ribosomes, and small enigmatic genomes across a large radiation of phyla.</title>
        <authorList>
            <person name="Brown C.T."/>
            <person name="Hug L.A."/>
            <person name="Thomas B.C."/>
            <person name="Sharon I."/>
            <person name="Castelle C.J."/>
            <person name="Singh A."/>
            <person name="Wilkins M.J."/>
            <person name="Williams K.H."/>
            <person name="Banfield J.F."/>
        </authorList>
    </citation>
    <scope>NUCLEOTIDE SEQUENCE [LARGE SCALE GENOMIC DNA]</scope>
</reference>
<dbReference type="AlphaFoldDB" id="A0A0G1CEY7"/>
<dbReference type="STRING" id="1618756.UV12_C0003G0057"/>
<evidence type="ECO:0000313" key="2">
    <source>
        <dbReference type="Proteomes" id="UP000034704"/>
    </source>
</evidence>
<proteinExistence type="predicted"/>
<evidence type="ECO:0000313" key="1">
    <source>
        <dbReference type="EMBL" id="KKS48098.1"/>
    </source>
</evidence>
<accession>A0A0G1CEY7</accession>
<name>A0A0G1CEY7_9BACT</name>
<gene>
    <name evidence="1" type="ORF">UV12_C0003G0057</name>
</gene>
<comment type="caution">
    <text evidence="1">The sequence shown here is derived from an EMBL/GenBank/DDBJ whole genome shotgun (WGS) entry which is preliminary data.</text>
</comment>
<sequence length="163" mass="19144">MHKSIMKKKQPSYIKLYRADLSAPHIKNLSDREFRLWVVLKVLAGWDPRHEEHFMVVKSSIRDLQASHLPTWKSSGKFSLTINQLIEKDMIKRIGVGKMKLLNPALREEQDFLLKEQSVLLEENLVSQKERERVNEKLQDIKNLLANNGILRKRENNIPPKEI</sequence>
<organism evidence="1 2">
    <name type="scientific">Candidatus Nomurabacteria bacterium GW2011_GWC2_42_20</name>
    <dbReference type="NCBI Taxonomy" id="1618756"/>
    <lineage>
        <taxon>Bacteria</taxon>
        <taxon>Candidatus Nomuraibacteriota</taxon>
    </lineage>
</organism>
<dbReference type="Proteomes" id="UP000034704">
    <property type="component" value="Unassembled WGS sequence"/>
</dbReference>
<protein>
    <submittedName>
        <fullName evidence="1">Uncharacterized protein</fullName>
    </submittedName>
</protein>
<dbReference type="EMBL" id="LCDG01000003">
    <property type="protein sequence ID" value="KKS48098.1"/>
    <property type="molecule type" value="Genomic_DNA"/>
</dbReference>